<dbReference type="Proteomes" id="UP000769528">
    <property type="component" value="Unassembled WGS sequence"/>
</dbReference>
<evidence type="ECO:0000256" key="2">
    <source>
        <dbReference type="ARBA" id="ARBA00022801"/>
    </source>
</evidence>
<protein>
    <recommendedName>
        <fullName evidence="1">phosphatidylinositol-3,4,5-trisphosphate 3-phosphatase</fullName>
        <ecNumber evidence="1">3.1.3.67</ecNumber>
    </recommendedName>
</protein>
<proteinExistence type="predicted"/>
<dbReference type="EC" id="3.1.3.67" evidence="1"/>
<dbReference type="AlphaFoldDB" id="A0A9P8PQ70"/>
<organism evidence="5 6">
    <name type="scientific">Wickerhamomyces mucosus</name>
    <dbReference type="NCBI Taxonomy" id="1378264"/>
    <lineage>
        <taxon>Eukaryota</taxon>
        <taxon>Fungi</taxon>
        <taxon>Dikarya</taxon>
        <taxon>Ascomycota</taxon>
        <taxon>Saccharomycotina</taxon>
        <taxon>Saccharomycetes</taxon>
        <taxon>Phaffomycetales</taxon>
        <taxon>Wickerhamomycetaceae</taxon>
        <taxon>Wickerhamomyces</taxon>
    </lineage>
</organism>
<reference evidence="5" key="2">
    <citation type="submission" date="2021-01" db="EMBL/GenBank/DDBJ databases">
        <authorList>
            <person name="Schikora-Tamarit M.A."/>
        </authorList>
    </citation>
    <scope>NUCLEOTIDE SEQUENCE</scope>
    <source>
        <strain evidence="5">CBS6341</strain>
    </source>
</reference>
<accession>A0A9P8PQ70</accession>
<dbReference type="GO" id="GO:0042995">
    <property type="term" value="C:cell projection"/>
    <property type="evidence" value="ECO:0007669"/>
    <property type="project" value="TreeGrafter"/>
</dbReference>
<dbReference type="GO" id="GO:0046856">
    <property type="term" value="P:phosphatidylinositol dephosphorylation"/>
    <property type="evidence" value="ECO:0007669"/>
    <property type="project" value="TreeGrafter"/>
</dbReference>
<reference evidence="5" key="1">
    <citation type="journal article" date="2021" name="Open Biol.">
        <title>Shared evolutionary footprints suggest mitochondrial oxidative damage underlies multiple complex I losses in fungi.</title>
        <authorList>
            <person name="Schikora-Tamarit M.A."/>
            <person name="Marcet-Houben M."/>
            <person name="Nosek J."/>
            <person name="Gabaldon T."/>
        </authorList>
    </citation>
    <scope>NUCLEOTIDE SEQUENCE</scope>
    <source>
        <strain evidence="5">CBS6341</strain>
    </source>
</reference>
<dbReference type="PROSITE" id="PS51181">
    <property type="entry name" value="PPASE_TENSIN"/>
    <property type="match status" value="1"/>
</dbReference>
<sequence length="329" mass="38455">MLNLRELTAFATKSNHDEKLYTLDISCITDRLIVCSYPTSKWPKSIFRNGFKELQDYLDDTFDNNWKIFNLRENDFKGEYDVRTLSLQSKIEIHPLRDHNSPSFQMILDILKRISSHLNKNKKNIAVIHCKLGKGRSGLVTIGFLIIHHGYPSYLARELFTKQRMRPGFGEGVCIKSQIRYIEYCDLYAGIKEYTPFKVFLHSIKFFNTIPDFIDTVEIQLQCLDHHNNLKPIDLVKKSDSPSVYELTNKYKKMFEVDYRLSLAKKFIANLPISFASIGFNLYWESKRSEESNLLKFLWDDLDGIKGSSKKGLKLFDYVEFTYSLSDTL</sequence>
<dbReference type="Gene3D" id="3.90.190.10">
    <property type="entry name" value="Protein tyrosine phosphatase superfamily"/>
    <property type="match status" value="1"/>
</dbReference>
<dbReference type="GO" id="GO:0004725">
    <property type="term" value="F:protein tyrosine phosphatase activity"/>
    <property type="evidence" value="ECO:0007669"/>
    <property type="project" value="TreeGrafter"/>
</dbReference>
<evidence type="ECO:0000313" key="5">
    <source>
        <dbReference type="EMBL" id="KAH3676181.1"/>
    </source>
</evidence>
<name>A0A9P8PQ70_9ASCO</name>
<dbReference type="PROSITE" id="PS50056">
    <property type="entry name" value="TYR_PHOSPHATASE_2"/>
    <property type="match status" value="1"/>
</dbReference>
<dbReference type="InterPro" id="IPR016130">
    <property type="entry name" value="Tyr_Pase_AS"/>
</dbReference>
<dbReference type="OrthoDB" id="16692at2759"/>
<evidence type="ECO:0000259" key="4">
    <source>
        <dbReference type="PROSITE" id="PS51181"/>
    </source>
</evidence>
<dbReference type="GO" id="GO:0043491">
    <property type="term" value="P:phosphatidylinositol 3-kinase/protein kinase B signal transduction"/>
    <property type="evidence" value="ECO:0007669"/>
    <property type="project" value="TreeGrafter"/>
</dbReference>
<dbReference type="InterPro" id="IPR000387">
    <property type="entry name" value="Tyr_Pase_dom"/>
</dbReference>
<feature type="domain" description="Tyrosine specific protein phosphatases" evidence="3">
    <location>
        <begin position="105"/>
        <end position="164"/>
    </location>
</feature>
<dbReference type="PANTHER" id="PTHR12305">
    <property type="entry name" value="PHOSPHATASE WITH HOMOLOGY TO TENSIN"/>
    <property type="match status" value="1"/>
</dbReference>
<dbReference type="Pfam" id="PF22785">
    <property type="entry name" value="Tc-R-P"/>
    <property type="match status" value="1"/>
</dbReference>
<keyword evidence="6" id="KW-1185">Reference proteome</keyword>
<dbReference type="GO" id="GO:0051896">
    <property type="term" value="P:regulation of phosphatidylinositol 3-kinase/protein kinase B signal transduction"/>
    <property type="evidence" value="ECO:0007669"/>
    <property type="project" value="TreeGrafter"/>
</dbReference>
<feature type="domain" description="Phosphatase tensin-type" evidence="4">
    <location>
        <begin position="12"/>
        <end position="192"/>
    </location>
</feature>
<dbReference type="SUPFAM" id="SSF52799">
    <property type="entry name" value="(Phosphotyrosine protein) phosphatases II"/>
    <property type="match status" value="1"/>
</dbReference>
<gene>
    <name evidence="5" type="ORF">WICMUC_002203</name>
</gene>
<dbReference type="GO" id="GO:0005886">
    <property type="term" value="C:plasma membrane"/>
    <property type="evidence" value="ECO:0007669"/>
    <property type="project" value="TreeGrafter"/>
</dbReference>
<dbReference type="InterPro" id="IPR029021">
    <property type="entry name" value="Prot-tyrosine_phosphatase-like"/>
</dbReference>
<dbReference type="EMBL" id="JAEUBF010000677">
    <property type="protein sequence ID" value="KAH3676181.1"/>
    <property type="molecule type" value="Genomic_DNA"/>
</dbReference>
<evidence type="ECO:0000259" key="3">
    <source>
        <dbReference type="PROSITE" id="PS50056"/>
    </source>
</evidence>
<dbReference type="GO" id="GO:0016314">
    <property type="term" value="F:phosphatidylinositol-3,4,5-trisphosphate 3-phosphatase activity"/>
    <property type="evidence" value="ECO:0007669"/>
    <property type="project" value="UniProtKB-EC"/>
</dbReference>
<comment type="caution">
    <text evidence="5">The sequence shown here is derived from an EMBL/GenBank/DDBJ whole genome shotgun (WGS) entry which is preliminary data.</text>
</comment>
<dbReference type="PANTHER" id="PTHR12305:SF81">
    <property type="entry name" value="PHOSPHATIDYLINOSITOL 3,4,5-TRISPHOSPHATE 3-PHOSPHATASE AND DUAL-SPECIFICITY PROTEIN PHOSPHATASE PTEN"/>
    <property type="match status" value="1"/>
</dbReference>
<dbReference type="PROSITE" id="PS00383">
    <property type="entry name" value="TYR_PHOSPHATASE_1"/>
    <property type="match status" value="1"/>
</dbReference>
<evidence type="ECO:0000256" key="1">
    <source>
        <dbReference type="ARBA" id="ARBA00013015"/>
    </source>
</evidence>
<evidence type="ECO:0000313" key="6">
    <source>
        <dbReference type="Proteomes" id="UP000769528"/>
    </source>
</evidence>
<dbReference type="GO" id="GO:0005634">
    <property type="term" value="C:nucleus"/>
    <property type="evidence" value="ECO:0007669"/>
    <property type="project" value="TreeGrafter"/>
</dbReference>
<dbReference type="CDD" id="cd14497">
    <property type="entry name" value="PTP_PTEN-like"/>
    <property type="match status" value="1"/>
</dbReference>
<dbReference type="InterPro" id="IPR051281">
    <property type="entry name" value="Dual-spec_lipid-protein_phosph"/>
</dbReference>
<keyword evidence="2" id="KW-0378">Hydrolase</keyword>
<dbReference type="GO" id="GO:0005829">
    <property type="term" value="C:cytosol"/>
    <property type="evidence" value="ECO:0007669"/>
    <property type="project" value="TreeGrafter"/>
</dbReference>
<dbReference type="InterPro" id="IPR029023">
    <property type="entry name" value="Tensin_phosphatase"/>
</dbReference>